<dbReference type="EMBL" id="CAKLDI010000001">
    <property type="protein sequence ID" value="CAH0534389.1"/>
    <property type="molecule type" value="Genomic_DNA"/>
</dbReference>
<name>A0ABM8ZVM8_9VIBR</name>
<dbReference type="RefSeq" id="WP_237466959.1">
    <property type="nucleotide sequence ID" value="NZ_CAKLDI010000001.1"/>
</dbReference>
<keyword evidence="2" id="KW-1185">Reference proteome</keyword>
<gene>
    <name evidence="1" type="ORF">VST7929_02320</name>
</gene>
<dbReference type="NCBIfam" id="NF008267">
    <property type="entry name" value="PRK11039.1"/>
    <property type="match status" value="1"/>
</dbReference>
<dbReference type="Proteomes" id="UP000838672">
    <property type="component" value="Unassembled WGS sequence"/>
</dbReference>
<evidence type="ECO:0000313" key="2">
    <source>
        <dbReference type="Proteomes" id="UP000838672"/>
    </source>
</evidence>
<accession>A0ABM8ZVM8</accession>
<evidence type="ECO:0000313" key="1">
    <source>
        <dbReference type="EMBL" id="CAH0534389.1"/>
    </source>
</evidence>
<comment type="caution">
    <text evidence="1">The sequence shown here is derived from an EMBL/GenBank/DDBJ whole genome shotgun (WGS) entry which is preliminary data.</text>
</comment>
<sequence length="140" mass="16736">MKYRVDFPALMRLCEGNYAKLIGLVPRQQEVGAQCHYQVVQNHYRLTIEETTKYTTLIQIEQMDSQPGFLLSQLQVRLYHDARVAEVCTSQQHGKPQPRYDYPNQKMYQQDEKHRVNHFLSEWLTFCLQHGIHQQPLMEW</sequence>
<reference evidence="1" key="1">
    <citation type="submission" date="2021-11" db="EMBL/GenBank/DDBJ databases">
        <authorList>
            <person name="Rodrigo-Torres L."/>
            <person name="Arahal R. D."/>
            <person name="Lucena T."/>
        </authorList>
    </citation>
    <scope>NUCLEOTIDE SEQUENCE</scope>
    <source>
        <strain evidence="1">CECT 7929</strain>
    </source>
</reference>
<dbReference type="PANTHER" id="PTHR38774:SF1">
    <property type="entry name" value="CYTOPLASMIC PROTEIN"/>
    <property type="match status" value="1"/>
</dbReference>
<dbReference type="PANTHER" id="PTHR38774">
    <property type="entry name" value="CYTOPLASMIC PROTEIN-RELATED"/>
    <property type="match status" value="1"/>
</dbReference>
<dbReference type="InterPro" id="IPR009659">
    <property type="entry name" value="DUF1249"/>
</dbReference>
<evidence type="ECO:0008006" key="3">
    <source>
        <dbReference type="Google" id="ProtNLM"/>
    </source>
</evidence>
<protein>
    <recommendedName>
        <fullName evidence="3">Dehydrogenase</fullName>
    </recommendedName>
</protein>
<proteinExistence type="predicted"/>
<organism evidence="1 2">
    <name type="scientific">Vibrio stylophorae</name>
    <dbReference type="NCBI Taxonomy" id="659351"/>
    <lineage>
        <taxon>Bacteria</taxon>
        <taxon>Pseudomonadati</taxon>
        <taxon>Pseudomonadota</taxon>
        <taxon>Gammaproteobacteria</taxon>
        <taxon>Vibrionales</taxon>
        <taxon>Vibrionaceae</taxon>
        <taxon>Vibrio</taxon>
    </lineage>
</organism>
<dbReference type="Pfam" id="PF06853">
    <property type="entry name" value="DUF1249"/>
    <property type="match status" value="1"/>
</dbReference>